<feature type="region of interest" description="Disordered" evidence="1">
    <location>
        <begin position="62"/>
        <end position="104"/>
    </location>
</feature>
<evidence type="ECO:0000313" key="4">
    <source>
        <dbReference type="Proteomes" id="UP000077202"/>
    </source>
</evidence>
<comment type="caution">
    <text evidence="3">The sequence shown here is derived from an EMBL/GenBank/DDBJ whole genome shotgun (WGS) entry which is preliminary data.</text>
</comment>
<reference evidence="3" key="1">
    <citation type="submission" date="2016-03" db="EMBL/GenBank/DDBJ databases">
        <title>Mechanisms controlling the formation of the plant cell surface in tip-growing cells are functionally conserved among land plants.</title>
        <authorList>
            <person name="Honkanen S."/>
            <person name="Jones V.A."/>
            <person name="Morieri G."/>
            <person name="Champion C."/>
            <person name="Hetherington A.J."/>
            <person name="Kelly S."/>
            <person name="Saint-Marcoux D."/>
            <person name="Proust H."/>
            <person name="Prescott H."/>
            <person name="Dolan L."/>
        </authorList>
    </citation>
    <scope>NUCLEOTIDE SEQUENCE [LARGE SCALE GENOMIC DNA]</scope>
    <source>
        <tissue evidence="3">Whole gametophyte</tissue>
    </source>
</reference>
<dbReference type="AlphaFoldDB" id="A0A176VX31"/>
<dbReference type="EMBL" id="LVLJ01002341">
    <property type="protein sequence ID" value="OAE25317.1"/>
    <property type="molecule type" value="Genomic_DNA"/>
</dbReference>
<organism evidence="3 4">
    <name type="scientific">Marchantia polymorpha subsp. ruderalis</name>
    <dbReference type="NCBI Taxonomy" id="1480154"/>
    <lineage>
        <taxon>Eukaryota</taxon>
        <taxon>Viridiplantae</taxon>
        <taxon>Streptophyta</taxon>
        <taxon>Embryophyta</taxon>
        <taxon>Marchantiophyta</taxon>
        <taxon>Marchantiopsida</taxon>
        <taxon>Marchantiidae</taxon>
        <taxon>Marchantiales</taxon>
        <taxon>Marchantiaceae</taxon>
        <taxon>Marchantia</taxon>
    </lineage>
</organism>
<feature type="chain" id="PRO_5008052099" evidence="2">
    <location>
        <begin position="35"/>
        <end position="174"/>
    </location>
</feature>
<name>A0A176VX31_MARPO</name>
<dbReference type="Proteomes" id="UP000077202">
    <property type="component" value="Unassembled WGS sequence"/>
</dbReference>
<accession>A0A176VX31</accession>
<gene>
    <name evidence="3" type="ORF">AXG93_4620s1310</name>
</gene>
<evidence type="ECO:0000313" key="3">
    <source>
        <dbReference type="EMBL" id="OAE25317.1"/>
    </source>
</evidence>
<evidence type="ECO:0000256" key="1">
    <source>
        <dbReference type="SAM" id="MobiDB-lite"/>
    </source>
</evidence>
<protein>
    <submittedName>
        <fullName evidence="3">Uncharacterized protein</fullName>
    </submittedName>
</protein>
<keyword evidence="4" id="KW-1185">Reference proteome</keyword>
<feature type="signal peptide" evidence="2">
    <location>
        <begin position="1"/>
        <end position="34"/>
    </location>
</feature>
<keyword evidence="2" id="KW-0732">Signal</keyword>
<proteinExistence type="predicted"/>
<evidence type="ECO:0000256" key="2">
    <source>
        <dbReference type="SAM" id="SignalP"/>
    </source>
</evidence>
<sequence>MKTGPTGRERAVGSAQNSSVSVLLLLLLREPGWAGLQLLVPIYSDSGLGRAQFRYSCLAGRTSHEAEEQASKQARKEGREGKGGSRSRARDEAKGGKEGKKEGGGRMVDPLFLCRCKRWLAEVPSPSSLSDLLSSSPGLGISIGNGNGNGAGPRRSRSVGQIRSRRGRWLLFWL</sequence>